<evidence type="ECO:0000256" key="1">
    <source>
        <dbReference type="SAM" id="Phobius"/>
    </source>
</evidence>
<feature type="transmembrane region" description="Helical" evidence="1">
    <location>
        <begin position="43"/>
        <end position="62"/>
    </location>
</feature>
<keyword evidence="3" id="KW-1185">Reference proteome</keyword>
<feature type="transmembrane region" description="Helical" evidence="1">
    <location>
        <begin position="12"/>
        <end position="37"/>
    </location>
</feature>
<keyword evidence="1" id="KW-0812">Transmembrane</keyword>
<keyword evidence="1" id="KW-0472">Membrane</keyword>
<organism evidence="2 3">
    <name type="scientific">Henriciella barbarensis</name>
    <dbReference type="NCBI Taxonomy" id="86342"/>
    <lineage>
        <taxon>Bacteria</taxon>
        <taxon>Pseudomonadati</taxon>
        <taxon>Pseudomonadota</taxon>
        <taxon>Alphaproteobacteria</taxon>
        <taxon>Hyphomonadales</taxon>
        <taxon>Hyphomonadaceae</taxon>
        <taxon>Henriciella</taxon>
    </lineage>
</organism>
<feature type="transmembrane region" description="Helical" evidence="1">
    <location>
        <begin position="67"/>
        <end position="85"/>
    </location>
</feature>
<dbReference type="OrthoDB" id="164285at2"/>
<dbReference type="AlphaFoldDB" id="A0A399R439"/>
<keyword evidence="1" id="KW-1133">Transmembrane helix</keyword>
<evidence type="ECO:0000313" key="2">
    <source>
        <dbReference type="EMBL" id="RIJ24219.1"/>
    </source>
</evidence>
<reference evidence="2 3" key="1">
    <citation type="submission" date="2018-08" db="EMBL/GenBank/DDBJ databases">
        <title>Henriciella mobilis sp. nov., isolated from seawater.</title>
        <authorList>
            <person name="Cheng H."/>
            <person name="Wu Y.-H."/>
            <person name="Xu X.-W."/>
            <person name="Guo L.-L."/>
        </authorList>
    </citation>
    <scope>NUCLEOTIDE SEQUENCE [LARGE SCALE GENOMIC DNA]</scope>
    <source>
        <strain evidence="2 3">CCUG66934</strain>
    </source>
</reference>
<protein>
    <submittedName>
        <fullName evidence="2">Uncharacterized protein</fullName>
    </submittedName>
</protein>
<sequence>MGSRGTHLGNGFVPNLVRLLFLLVILAFFFGSMISLWGTSYQWLAIVIAAFLLGTIISLLFFRWKVIAFFTLGFLITNFTGAYIAHQQGDGSEARAAYVGVAGRDPAYAVLFPGPLNAWLAEFTPGSQGGNSISDRPDFHGNKRFVSRVDTKKYDPSYVYYLATPDVDMTEKAFVESYRQIAKQHGDWLGYMARCVNGGHASVPLLSKNRGALKEAERTGRSVCGAYAEQAFGIDIEETREAYLSRLDVSTCEESPACMRVKRELKLYGGTFFPE</sequence>
<accession>A0A399R439</accession>
<dbReference type="Proteomes" id="UP000265431">
    <property type="component" value="Unassembled WGS sequence"/>
</dbReference>
<proteinExistence type="predicted"/>
<gene>
    <name evidence="2" type="ORF">D1224_08250</name>
</gene>
<comment type="caution">
    <text evidence="2">The sequence shown here is derived from an EMBL/GenBank/DDBJ whole genome shotgun (WGS) entry which is preliminary data.</text>
</comment>
<evidence type="ECO:0000313" key="3">
    <source>
        <dbReference type="Proteomes" id="UP000265431"/>
    </source>
</evidence>
<dbReference type="EMBL" id="QWGB01000005">
    <property type="protein sequence ID" value="RIJ24219.1"/>
    <property type="molecule type" value="Genomic_DNA"/>
</dbReference>
<name>A0A399R439_9PROT</name>